<comment type="caution">
    <text evidence="1">The sequence shown here is derived from an EMBL/GenBank/DDBJ whole genome shotgun (WGS) entry which is preliminary data.</text>
</comment>
<evidence type="ECO:0000313" key="2">
    <source>
        <dbReference type="Proteomes" id="UP000253507"/>
    </source>
</evidence>
<gene>
    <name evidence="1" type="ORF">DQ392_28125</name>
</gene>
<dbReference type="AlphaFoldDB" id="A0A367EB24"/>
<protein>
    <submittedName>
        <fullName evidence="1">Esterase</fullName>
    </submittedName>
</protein>
<name>A0A367EB24_9ACTN</name>
<proteinExistence type="predicted"/>
<dbReference type="Proteomes" id="UP000253507">
    <property type="component" value="Unassembled WGS sequence"/>
</dbReference>
<dbReference type="EMBL" id="QOIM01000042">
    <property type="protein sequence ID" value="RCG14932.1"/>
    <property type="molecule type" value="Genomic_DNA"/>
</dbReference>
<reference evidence="1 2" key="1">
    <citation type="submission" date="2018-06" db="EMBL/GenBank/DDBJ databases">
        <title>Streptomyces reniochalinae sp. nov. and Streptomyces diacarnus sp. nov. from marine sponges.</title>
        <authorList>
            <person name="Li L."/>
        </authorList>
    </citation>
    <scope>NUCLEOTIDE SEQUENCE [LARGE SCALE GENOMIC DNA]</scope>
    <source>
        <strain evidence="1 2">LHW50302</strain>
    </source>
</reference>
<organism evidence="1 2">
    <name type="scientific">Streptomyces reniochalinae</name>
    <dbReference type="NCBI Taxonomy" id="2250578"/>
    <lineage>
        <taxon>Bacteria</taxon>
        <taxon>Bacillati</taxon>
        <taxon>Actinomycetota</taxon>
        <taxon>Actinomycetes</taxon>
        <taxon>Kitasatosporales</taxon>
        <taxon>Streptomycetaceae</taxon>
        <taxon>Streptomyces</taxon>
    </lineage>
</organism>
<accession>A0A367EB24</accession>
<evidence type="ECO:0000313" key="1">
    <source>
        <dbReference type="EMBL" id="RCG14932.1"/>
    </source>
</evidence>
<sequence length="118" mass="12390">MLADVAPHPTPAWARGALMTHVPAAVGASVPVSWSRHGTKIPDGAVLLSWRSTSNGATDVSAQLGLASGEVTLALWPNLCGNWVRIVHPTLHEVLGLHAAMSLAKDALRLANHLLDAR</sequence>
<keyword evidence="2" id="KW-1185">Reference proteome</keyword>